<feature type="domain" description="Probable transposase IS891/IS1136/IS1341" evidence="6">
    <location>
        <begin position="182"/>
        <end position="301"/>
    </location>
</feature>
<evidence type="ECO:0000259" key="7">
    <source>
        <dbReference type="Pfam" id="PF07282"/>
    </source>
</evidence>
<dbReference type="InterPro" id="IPR001959">
    <property type="entry name" value="Transposase"/>
</dbReference>
<keyword evidence="3" id="KW-0238">DNA-binding</keyword>
<evidence type="ECO:0000256" key="2">
    <source>
        <dbReference type="ARBA" id="ARBA00022578"/>
    </source>
</evidence>
<keyword evidence="2" id="KW-0815">Transposition</keyword>
<evidence type="ECO:0000256" key="1">
    <source>
        <dbReference type="ARBA" id="ARBA00008761"/>
    </source>
</evidence>
<dbReference type="GO" id="GO:0006310">
    <property type="term" value="P:DNA recombination"/>
    <property type="evidence" value="ECO:0007669"/>
    <property type="project" value="UniProtKB-KW"/>
</dbReference>
<comment type="similarity">
    <text evidence="1">In the C-terminal section; belongs to the transposase 35 family.</text>
</comment>
<dbReference type="GO" id="GO:0032196">
    <property type="term" value="P:transposition"/>
    <property type="evidence" value="ECO:0007669"/>
    <property type="project" value="UniProtKB-KW"/>
</dbReference>
<gene>
    <name evidence="8" type="ORF">HNR53_000729</name>
</gene>
<name>A0A7X0HP19_9BACI</name>
<keyword evidence="9" id="KW-1185">Reference proteome</keyword>
<reference evidence="8 9" key="1">
    <citation type="submission" date="2020-08" db="EMBL/GenBank/DDBJ databases">
        <title>Genomic Encyclopedia of Type Strains, Phase IV (KMG-IV): sequencing the most valuable type-strain genomes for metagenomic binning, comparative biology and taxonomic classification.</title>
        <authorList>
            <person name="Goeker M."/>
        </authorList>
    </citation>
    <scope>NUCLEOTIDE SEQUENCE [LARGE SCALE GENOMIC DNA]</scope>
    <source>
        <strain evidence="8 9">DSM 5391</strain>
    </source>
</reference>
<comment type="caution">
    <text evidence="8">The sequence shown here is derived from an EMBL/GenBank/DDBJ whole genome shotgun (WGS) entry which is preliminary data.</text>
</comment>
<organism evidence="8 9">
    <name type="scientific">Bacillus benzoevorans</name>
    <dbReference type="NCBI Taxonomy" id="1456"/>
    <lineage>
        <taxon>Bacteria</taxon>
        <taxon>Bacillati</taxon>
        <taxon>Bacillota</taxon>
        <taxon>Bacilli</taxon>
        <taxon>Bacillales</taxon>
        <taxon>Bacillaceae</taxon>
        <taxon>Bacillus</taxon>
    </lineage>
</organism>
<dbReference type="NCBIfam" id="NF040570">
    <property type="entry name" value="guided_TnpB"/>
    <property type="match status" value="1"/>
</dbReference>
<dbReference type="InterPro" id="IPR010095">
    <property type="entry name" value="Cas12f1-like_TNB"/>
</dbReference>
<dbReference type="Proteomes" id="UP000531594">
    <property type="component" value="Unassembled WGS sequence"/>
</dbReference>
<evidence type="ECO:0000256" key="4">
    <source>
        <dbReference type="ARBA" id="ARBA00023172"/>
    </source>
</evidence>
<dbReference type="Pfam" id="PF07282">
    <property type="entry name" value="Cas12f1-like_TNB"/>
    <property type="match status" value="1"/>
</dbReference>
<feature type="region of interest" description="Disordered" evidence="5">
    <location>
        <begin position="419"/>
        <end position="444"/>
    </location>
</feature>
<evidence type="ECO:0000256" key="5">
    <source>
        <dbReference type="SAM" id="MobiDB-lite"/>
    </source>
</evidence>
<evidence type="ECO:0000259" key="6">
    <source>
        <dbReference type="Pfam" id="PF01385"/>
    </source>
</evidence>
<dbReference type="Pfam" id="PF01385">
    <property type="entry name" value="OrfB_IS605"/>
    <property type="match status" value="1"/>
</dbReference>
<dbReference type="EMBL" id="JACHGK010000002">
    <property type="protein sequence ID" value="MBB6444121.1"/>
    <property type="molecule type" value="Genomic_DNA"/>
</dbReference>
<evidence type="ECO:0000256" key="3">
    <source>
        <dbReference type="ARBA" id="ARBA00023125"/>
    </source>
</evidence>
<dbReference type="NCBIfam" id="TIGR01766">
    <property type="entry name" value="IS200/IS605 family accessory protein TnpB-like domain"/>
    <property type="match status" value="1"/>
</dbReference>
<accession>A0A7X0HP19</accession>
<feature type="compositionally biased region" description="Basic and acidic residues" evidence="5">
    <location>
        <begin position="419"/>
        <end position="428"/>
    </location>
</feature>
<feature type="domain" description="Cas12f1-like TNB" evidence="7">
    <location>
        <begin position="329"/>
        <end position="391"/>
    </location>
</feature>
<sequence length="444" mass="52146">MFVTHSFQIPYEKHLYDGLRNMQREAASVWNDIVREANSFYFTTKKWLSKTEIQAVRKQTYNLHSQTVQAIADKYAANRETIRKLRLTDKKAKYPWRRKYYYCIPLKKASMEISDGIIKVKKAEYGFALVNLLAKKKKKGWNEKFPKKNDYIPVPNFSTEDLTKCNYAEIVWRNGSYWFIYSVEVPEKDISSYEFKAAGCDLGEIHSVSVATEDKSLLISGRSMRGISQYRAKTLAELSKLMSRCKKGSRQWRKYNKARGRIRQKSKNQLEELEHKTTKEAVLFLEEEKVTHFVIGNVSGIEKNTKKDEKKKKKNNKVRRQQLSLWNQGKIKEKLIYKAKLRGIEVEETEESYTSQDCPFCGGRHQANGRNFVCSVHKTEIHRDVNGAQNIARKLYPMEVKLMESIVYKQPVWYKHHLTDERRQETKHPKDKSKKIKSIAERTA</sequence>
<proteinExistence type="inferred from homology"/>
<protein>
    <submittedName>
        <fullName evidence="8">Putative transposase</fullName>
    </submittedName>
</protein>
<keyword evidence="4" id="KW-0233">DNA recombination</keyword>
<evidence type="ECO:0000313" key="8">
    <source>
        <dbReference type="EMBL" id="MBB6444121.1"/>
    </source>
</evidence>
<dbReference type="RefSeq" id="WP_184522892.1">
    <property type="nucleotide sequence ID" value="NZ_JACHGK010000002.1"/>
</dbReference>
<evidence type="ECO:0000313" key="9">
    <source>
        <dbReference type="Proteomes" id="UP000531594"/>
    </source>
</evidence>
<dbReference type="GO" id="GO:0003677">
    <property type="term" value="F:DNA binding"/>
    <property type="evidence" value="ECO:0007669"/>
    <property type="project" value="UniProtKB-KW"/>
</dbReference>
<dbReference type="AlphaFoldDB" id="A0A7X0HP19"/>